<organism evidence="1 2">
    <name type="scientific">Panicum miliaceum</name>
    <name type="common">Proso millet</name>
    <name type="synonym">Broomcorn millet</name>
    <dbReference type="NCBI Taxonomy" id="4540"/>
    <lineage>
        <taxon>Eukaryota</taxon>
        <taxon>Viridiplantae</taxon>
        <taxon>Streptophyta</taxon>
        <taxon>Embryophyta</taxon>
        <taxon>Tracheophyta</taxon>
        <taxon>Spermatophyta</taxon>
        <taxon>Magnoliopsida</taxon>
        <taxon>Liliopsida</taxon>
        <taxon>Poales</taxon>
        <taxon>Poaceae</taxon>
        <taxon>PACMAD clade</taxon>
        <taxon>Panicoideae</taxon>
        <taxon>Panicodae</taxon>
        <taxon>Paniceae</taxon>
        <taxon>Panicinae</taxon>
        <taxon>Panicum</taxon>
        <taxon>Panicum sect. Panicum</taxon>
    </lineage>
</organism>
<reference evidence="2" key="1">
    <citation type="journal article" date="2019" name="Nat. Commun.">
        <title>The genome of broomcorn millet.</title>
        <authorList>
            <person name="Zou C."/>
            <person name="Miki D."/>
            <person name="Li D."/>
            <person name="Tang Q."/>
            <person name="Xiao L."/>
            <person name="Rajput S."/>
            <person name="Deng P."/>
            <person name="Jia W."/>
            <person name="Huang R."/>
            <person name="Zhang M."/>
            <person name="Sun Y."/>
            <person name="Hu J."/>
            <person name="Fu X."/>
            <person name="Schnable P.S."/>
            <person name="Li F."/>
            <person name="Zhang H."/>
            <person name="Feng B."/>
            <person name="Zhu X."/>
            <person name="Liu R."/>
            <person name="Schnable J.C."/>
            <person name="Zhu J.-K."/>
            <person name="Zhang H."/>
        </authorList>
    </citation>
    <scope>NUCLEOTIDE SEQUENCE [LARGE SCALE GENOMIC DNA]</scope>
</reference>
<accession>A0A3L6Q6P1</accession>
<sequence length="60" mass="7292">MVSPDGVPAKHFLAADRRRLWHLYRSELQRPKHKETMMDRWEKLEESYKKPGNDKIKDNK</sequence>
<evidence type="ECO:0000313" key="2">
    <source>
        <dbReference type="Proteomes" id="UP000275267"/>
    </source>
</evidence>
<proteinExistence type="predicted"/>
<evidence type="ECO:0000313" key="1">
    <source>
        <dbReference type="EMBL" id="RLM74334.1"/>
    </source>
</evidence>
<dbReference type="EMBL" id="PQIB02000013">
    <property type="protein sequence ID" value="RLM74334.1"/>
    <property type="molecule type" value="Genomic_DNA"/>
</dbReference>
<name>A0A3L6Q6P1_PANMI</name>
<dbReference type="Proteomes" id="UP000275267">
    <property type="component" value="Unassembled WGS sequence"/>
</dbReference>
<comment type="caution">
    <text evidence="1">The sequence shown here is derived from an EMBL/GenBank/DDBJ whole genome shotgun (WGS) entry which is preliminary data.</text>
</comment>
<dbReference type="AlphaFoldDB" id="A0A3L6Q6P1"/>
<keyword evidence="2" id="KW-1185">Reference proteome</keyword>
<protein>
    <submittedName>
        <fullName evidence="1">Uncharacterized protein</fullName>
    </submittedName>
</protein>
<gene>
    <name evidence="1" type="ORF">C2845_PM15G05000</name>
</gene>